<dbReference type="CDD" id="cd00298">
    <property type="entry name" value="ACD_sHsps_p23-like"/>
    <property type="match status" value="1"/>
</dbReference>
<sequence length="232" mass="24220">MALSSAQRRMLLVGVVPLLLLVVTGAAVTVATIRGKLPFDYSSSFATAPQGVRIFSEVPANVIGGASNQVRVSVDGTYAKQQPKVEVRTVDGVLDVRTTCPDARCEVELTVEVPAALAVQAKAEGASIHVSGLAGKVRVDAGDGTVSMNRMRSPQVSVDTRRGSLSIQFDEPPEQVTATVSDGSLNVRVPGTTTYAIDAVAAQGSAEIGPNNDPTAKHRLFLRTSYGSITVS</sequence>
<dbReference type="AlphaFoldDB" id="A0A4R4QEJ1"/>
<keyword evidence="3" id="KW-1185">Reference proteome</keyword>
<evidence type="ECO:0000313" key="2">
    <source>
        <dbReference type="EMBL" id="TDC33870.1"/>
    </source>
</evidence>
<evidence type="ECO:0000259" key="1">
    <source>
        <dbReference type="Pfam" id="PF13349"/>
    </source>
</evidence>
<gene>
    <name evidence="2" type="ORF">E1261_05360</name>
</gene>
<organism evidence="2 3">
    <name type="scientific">Kribbella albertanoniae</name>
    <dbReference type="NCBI Taxonomy" id="1266829"/>
    <lineage>
        <taxon>Bacteria</taxon>
        <taxon>Bacillati</taxon>
        <taxon>Actinomycetota</taxon>
        <taxon>Actinomycetes</taxon>
        <taxon>Propionibacteriales</taxon>
        <taxon>Kribbellaceae</taxon>
        <taxon>Kribbella</taxon>
    </lineage>
</organism>
<accession>A0A4R4QEJ1</accession>
<dbReference type="RefSeq" id="WP_132402738.1">
    <property type="nucleotide sequence ID" value="NZ_SMKA01000011.1"/>
</dbReference>
<dbReference type="Gene3D" id="2.160.20.120">
    <property type="match status" value="1"/>
</dbReference>
<dbReference type="Proteomes" id="UP000295075">
    <property type="component" value="Unassembled WGS sequence"/>
</dbReference>
<dbReference type="EMBL" id="SMKA01000011">
    <property type="protein sequence ID" value="TDC33870.1"/>
    <property type="molecule type" value="Genomic_DNA"/>
</dbReference>
<dbReference type="OrthoDB" id="3821597at2"/>
<dbReference type="Pfam" id="PF13349">
    <property type="entry name" value="DUF4097"/>
    <property type="match status" value="1"/>
</dbReference>
<proteinExistence type="predicted"/>
<evidence type="ECO:0000313" key="3">
    <source>
        <dbReference type="Proteomes" id="UP000295075"/>
    </source>
</evidence>
<dbReference type="InterPro" id="IPR025164">
    <property type="entry name" value="Toastrack_DUF4097"/>
</dbReference>
<protein>
    <recommendedName>
        <fullName evidence="1">DUF4097 domain-containing protein</fullName>
    </recommendedName>
</protein>
<feature type="domain" description="DUF4097" evidence="1">
    <location>
        <begin position="119"/>
        <end position="212"/>
    </location>
</feature>
<comment type="caution">
    <text evidence="2">The sequence shown here is derived from an EMBL/GenBank/DDBJ whole genome shotgun (WGS) entry which is preliminary data.</text>
</comment>
<name>A0A4R4QEJ1_9ACTN</name>
<reference evidence="2 3" key="1">
    <citation type="submission" date="2019-03" db="EMBL/GenBank/DDBJ databases">
        <title>Draft genome sequences of novel Actinobacteria.</title>
        <authorList>
            <person name="Sahin N."/>
            <person name="Ay H."/>
            <person name="Saygin H."/>
        </authorList>
    </citation>
    <scope>NUCLEOTIDE SEQUENCE [LARGE SCALE GENOMIC DNA]</scope>
    <source>
        <strain evidence="2 3">JCM 30547</strain>
    </source>
</reference>